<dbReference type="EMBL" id="JARGDH010000003">
    <property type="protein sequence ID" value="KAL0273569.1"/>
    <property type="molecule type" value="Genomic_DNA"/>
</dbReference>
<organism evidence="2">
    <name type="scientific">Menopon gallinae</name>
    <name type="common">poultry shaft louse</name>
    <dbReference type="NCBI Taxonomy" id="328185"/>
    <lineage>
        <taxon>Eukaryota</taxon>
        <taxon>Metazoa</taxon>
        <taxon>Ecdysozoa</taxon>
        <taxon>Arthropoda</taxon>
        <taxon>Hexapoda</taxon>
        <taxon>Insecta</taxon>
        <taxon>Pterygota</taxon>
        <taxon>Neoptera</taxon>
        <taxon>Paraneoptera</taxon>
        <taxon>Psocodea</taxon>
        <taxon>Troctomorpha</taxon>
        <taxon>Phthiraptera</taxon>
        <taxon>Amblycera</taxon>
        <taxon>Menoponidae</taxon>
        <taxon>Menopon</taxon>
    </lineage>
</organism>
<protein>
    <submittedName>
        <fullName evidence="2">Uncharacterized protein</fullName>
    </submittedName>
</protein>
<feature type="region of interest" description="Disordered" evidence="1">
    <location>
        <begin position="46"/>
        <end position="81"/>
    </location>
</feature>
<gene>
    <name evidence="2" type="ORF">PYX00_006208</name>
</gene>
<evidence type="ECO:0000256" key="1">
    <source>
        <dbReference type="SAM" id="MobiDB-lite"/>
    </source>
</evidence>
<proteinExistence type="predicted"/>
<comment type="caution">
    <text evidence="2">The sequence shown here is derived from an EMBL/GenBank/DDBJ whole genome shotgun (WGS) entry which is preliminary data.</text>
</comment>
<feature type="compositionally biased region" description="Basic and acidic residues" evidence="1">
    <location>
        <begin position="46"/>
        <end position="61"/>
    </location>
</feature>
<sequence>MIPADAFGRLNLSNSEFVISLSSILSSVTRKKVIFEVSTKYKGLGREACQRRSDRKEEGFRHGRKSSPETRPLPIYRSTTL</sequence>
<dbReference type="AlphaFoldDB" id="A0AAW2HUK5"/>
<accession>A0AAW2HUK5</accession>
<evidence type="ECO:0000313" key="2">
    <source>
        <dbReference type="EMBL" id="KAL0273569.1"/>
    </source>
</evidence>
<reference evidence="2" key="1">
    <citation type="journal article" date="2024" name="Gigascience">
        <title>Chromosome-level genome of the poultry shaft louse Menopon gallinae provides insight into the host-switching and adaptive evolution of parasitic lice.</title>
        <authorList>
            <person name="Xu Y."/>
            <person name="Ma L."/>
            <person name="Liu S."/>
            <person name="Liang Y."/>
            <person name="Liu Q."/>
            <person name="He Z."/>
            <person name="Tian L."/>
            <person name="Duan Y."/>
            <person name="Cai W."/>
            <person name="Li H."/>
            <person name="Song F."/>
        </authorList>
    </citation>
    <scope>NUCLEOTIDE SEQUENCE</scope>
    <source>
        <strain evidence="2">Cailab_2023a</strain>
    </source>
</reference>
<name>A0AAW2HUK5_9NEOP</name>